<evidence type="ECO:0000313" key="6">
    <source>
        <dbReference type="Proteomes" id="UP000295198"/>
    </source>
</evidence>
<organism evidence="5 6">
    <name type="scientific">Nocardioides guangzhouensis</name>
    <dbReference type="NCBI Taxonomy" id="2497878"/>
    <lineage>
        <taxon>Bacteria</taxon>
        <taxon>Bacillati</taxon>
        <taxon>Actinomycetota</taxon>
        <taxon>Actinomycetes</taxon>
        <taxon>Propionibacteriales</taxon>
        <taxon>Nocardioidaceae</taxon>
        <taxon>Nocardioides</taxon>
    </lineage>
</organism>
<evidence type="ECO:0000256" key="2">
    <source>
        <dbReference type="ARBA" id="ARBA00023315"/>
    </source>
</evidence>
<accession>A0A4Q4ZLF1</accession>
<proteinExistence type="inferred from homology"/>
<comment type="similarity">
    <text evidence="3">Belongs to the acetyltransferase family. RimJ subfamily.</text>
</comment>
<dbReference type="PANTHER" id="PTHR43792:SF8">
    <property type="entry name" value="[RIBOSOMAL PROTEIN US5]-ALANINE N-ACETYLTRANSFERASE"/>
    <property type="match status" value="1"/>
</dbReference>
<dbReference type="Pfam" id="PF13302">
    <property type="entry name" value="Acetyltransf_3"/>
    <property type="match status" value="1"/>
</dbReference>
<keyword evidence="6" id="KW-1185">Reference proteome</keyword>
<dbReference type="OrthoDB" id="5242221at2"/>
<dbReference type="GO" id="GO:0005737">
    <property type="term" value="C:cytoplasm"/>
    <property type="evidence" value="ECO:0007669"/>
    <property type="project" value="TreeGrafter"/>
</dbReference>
<evidence type="ECO:0000256" key="1">
    <source>
        <dbReference type="ARBA" id="ARBA00022679"/>
    </source>
</evidence>
<dbReference type="SUPFAM" id="SSF55729">
    <property type="entry name" value="Acyl-CoA N-acyltransferases (Nat)"/>
    <property type="match status" value="1"/>
</dbReference>
<dbReference type="EMBL" id="SDKM01000001">
    <property type="protein sequence ID" value="RYP88888.1"/>
    <property type="molecule type" value="Genomic_DNA"/>
</dbReference>
<dbReference type="InterPro" id="IPR000182">
    <property type="entry name" value="GNAT_dom"/>
</dbReference>
<keyword evidence="1 5" id="KW-0808">Transferase</keyword>
<comment type="caution">
    <text evidence="5">The sequence shown here is derived from an EMBL/GenBank/DDBJ whole genome shotgun (WGS) entry which is preliminary data.</text>
</comment>
<dbReference type="RefSeq" id="WP_134712846.1">
    <property type="nucleotide sequence ID" value="NZ_SDKM01000001.1"/>
</dbReference>
<dbReference type="Gene3D" id="3.40.630.30">
    <property type="match status" value="1"/>
</dbReference>
<name>A0A4Q4ZLF1_9ACTN</name>
<dbReference type="InterPro" id="IPR051531">
    <property type="entry name" value="N-acetyltransferase"/>
</dbReference>
<dbReference type="GO" id="GO:0008999">
    <property type="term" value="F:protein-N-terminal-alanine acetyltransferase activity"/>
    <property type="evidence" value="ECO:0007669"/>
    <property type="project" value="TreeGrafter"/>
</dbReference>
<evidence type="ECO:0000259" key="4">
    <source>
        <dbReference type="PROSITE" id="PS51186"/>
    </source>
</evidence>
<evidence type="ECO:0000313" key="5">
    <source>
        <dbReference type="EMBL" id="RYP88888.1"/>
    </source>
</evidence>
<gene>
    <name evidence="5" type="ORF">EKO23_00135</name>
</gene>
<sequence length="178" mass="19413">MTYVATADRVGIRPVADTDGPELVRLAVESVDLHHPWAAPARSLTDWEAAHAARDRRLWAGFVICELEDGAIAGVVNVSNIVRGLFQCAALGYNAFAPSAGRGLMREGLDLVVRHAFDPDGLALHRLEANIQPDNARSIGLVRSLGFRLEGFSPAFLFIDGAWRDHERWAITTEMLAG</sequence>
<dbReference type="PROSITE" id="PS51186">
    <property type="entry name" value="GNAT"/>
    <property type="match status" value="1"/>
</dbReference>
<reference evidence="5 6" key="1">
    <citation type="submission" date="2019-01" db="EMBL/GenBank/DDBJ databases">
        <title>Nocardioides guangzhouensis sp. nov., an actinobacterium isolated from soil.</title>
        <authorList>
            <person name="Fu Y."/>
            <person name="Cai Y."/>
            <person name="Lin Z."/>
            <person name="Chen P."/>
        </authorList>
    </citation>
    <scope>NUCLEOTIDE SEQUENCE [LARGE SCALE GENOMIC DNA]</scope>
    <source>
        <strain evidence="5 6">130</strain>
    </source>
</reference>
<dbReference type="InterPro" id="IPR016181">
    <property type="entry name" value="Acyl_CoA_acyltransferase"/>
</dbReference>
<dbReference type="PANTHER" id="PTHR43792">
    <property type="entry name" value="GNAT FAMILY, PUTATIVE (AFU_ORTHOLOGUE AFUA_3G00765)-RELATED-RELATED"/>
    <property type="match status" value="1"/>
</dbReference>
<protein>
    <submittedName>
        <fullName evidence="5">GNAT family N-acetyltransferase</fullName>
    </submittedName>
</protein>
<dbReference type="AlphaFoldDB" id="A0A4Q4ZLF1"/>
<dbReference type="Proteomes" id="UP000295198">
    <property type="component" value="Unassembled WGS sequence"/>
</dbReference>
<feature type="domain" description="N-acetyltransferase" evidence="4">
    <location>
        <begin position="10"/>
        <end position="178"/>
    </location>
</feature>
<evidence type="ECO:0000256" key="3">
    <source>
        <dbReference type="ARBA" id="ARBA00038502"/>
    </source>
</evidence>
<keyword evidence="2" id="KW-0012">Acyltransferase</keyword>